<dbReference type="EMBL" id="JAXBLV010000208">
    <property type="protein sequence ID" value="MDY3562151.1"/>
    <property type="molecule type" value="Genomic_DNA"/>
</dbReference>
<evidence type="ECO:0000256" key="4">
    <source>
        <dbReference type="ARBA" id="ARBA00023180"/>
    </source>
</evidence>
<dbReference type="Pfam" id="PF01839">
    <property type="entry name" value="FG-GAP"/>
    <property type="match status" value="1"/>
</dbReference>
<comment type="caution">
    <text evidence="6">The sequence shown here is derived from an EMBL/GenBank/DDBJ whole genome shotgun (WGS) entry which is preliminary data.</text>
</comment>
<evidence type="ECO:0000313" key="7">
    <source>
        <dbReference type="Proteomes" id="UP001272242"/>
    </source>
</evidence>
<keyword evidence="2" id="KW-0677">Repeat</keyword>
<dbReference type="Pfam" id="PF03160">
    <property type="entry name" value="Calx-beta"/>
    <property type="match status" value="1"/>
</dbReference>
<reference evidence="7" key="1">
    <citation type="journal article" date="2023" name="Mar. Drugs">
        <title>Gemmata algarum, a Novel Planctomycete Isolated from an Algal Mat, Displays Antimicrobial Activity.</title>
        <authorList>
            <person name="Kumar G."/>
            <person name="Kallscheuer N."/>
            <person name="Kashif M."/>
            <person name="Ahamad S."/>
            <person name="Jagadeeshwari U."/>
            <person name="Pannikurungottu S."/>
            <person name="Haufschild T."/>
            <person name="Kabuu M."/>
            <person name="Sasikala C."/>
            <person name="Jogler C."/>
            <person name="Ramana C."/>
        </authorList>
    </citation>
    <scope>NUCLEOTIDE SEQUENCE [LARGE SCALE GENOMIC DNA]</scope>
    <source>
        <strain evidence="7">JC673</strain>
    </source>
</reference>
<dbReference type="InterPro" id="IPR028994">
    <property type="entry name" value="Integrin_alpha_N"/>
</dbReference>
<keyword evidence="4" id="KW-0325">Glycoprotein</keyword>
<evidence type="ECO:0000313" key="6">
    <source>
        <dbReference type="EMBL" id="MDY3562151.1"/>
    </source>
</evidence>
<evidence type="ECO:0000256" key="3">
    <source>
        <dbReference type="ARBA" id="ARBA00022837"/>
    </source>
</evidence>
<name>A0ABU5F8F6_9BACT</name>
<evidence type="ECO:0000256" key="1">
    <source>
        <dbReference type="ARBA" id="ARBA00022729"/>
    </source>
</evidence>
<protein>
    <submittedName>
        <fullName evidence="6">FG-GAP-like repeat-containing protein</fullName>
    </submittedName>
</protein>
<gene>
    <name evidence="6" type="ORF">R5W23_003597</name>
</gene>
<keyword evidence="1" id="KW-0732">Signal</keyword>
<dbReference type="SUPFAM" id="SSF141072">
    <property type="entry name" value="CalX-like"/>
    <property type="match status" value="1"/>
</dbReference>
<keyword evidence="7" id="KW-1185">Reference proteome</keyword>
<dbReference type="SMART" id="SM00237">
    <property type="entry name" value="Calx_beta"/>
    <property type="match status" value="1"/>
</dbReference>
<dbReference type="Gene3D" id="2.130.10.130">
    <property type="entry name" value="Integrin alpha, N-terminal"/>
    <property type="match status" value="2"/>
</dbReference>
<dbReference type="SUPFAM" id="SSF69318">
    <property type="entry name" value="Integrin alpha N-terminal domain"/>
    <property type="match status" value="1"/>
</dbReference>
<dbReference type="InterPro" id="IPR013519">
    <property type="entry name" value="Int_alpha_beta-p"/>
</dbReference>
<evidence type="ECO:0000259" key="5">
    <source>
        <dbReference type="SMART" id="SM00237"/>
    </source>
</evidence>
<keyword evidence="3" id="KW-0106">Calcium</keyword>
<dbReference type="InterPro" id="IPR013517">
    <property type="entry name" value="FG-GAP"/>
</dbReference>
<dbReference type="PANTHER" id="PTHR44103:SF1">
    <property type="entry name" value="PROPROTEIN CONVERTASE P"/>
    <property type="match status" value="1"/>
</dbReference>
<evidence type="ECO:0000256" key="2">
    <source>
        <dbReference type="ARBA" id="ARBA00022737"/>
    </source>
</evidence>
<feature type="domain" description="Calx-beta" evidence="5">
    <location>
        <begin position="42"/>
        <end position="133"/>
    </location>
</feature>
<dbReference type="PANTHER" id="PTHR44103">
    <property type="entry name" value="PROPROTEIN CONVERTASE P"/>
    <property type="match status" value="1"/>
</dbReference>
<dbReference type="Gene3D" id="2.60.40.2030">
    <property type="match status" value="1"/>
</dbReference>
<dbReference type="Proteomes" id="UP001272242">
    <property type="component" value="Unassembled WGS sequence"/>
</dbReference>
<accession>A0ABU5F8F6</accession>
<dbReference type="SMART" id="SM00191">
    <property type="entry name" value="Int_alpha"/>
    <property type="match status" value="3"/>
</dbReference>
<sequence length="444" mass="44644">MPSPRPQTPSARLRCEPLEDRLTPAFVPAPTTGPSILHFEYNDAPIPSPFGTLGALEAPGSSLTVNVYRDGGADDAVSVKVTATGLTATAGADFVGGDYTVSFAPGQRVATVQIPIIDDGLAESTEELRLTMSAPTGGAQIDWGAVTARIVDGDAPLVASAELPAAPGGETSVRLASANRWVLLPAELTPRLVPFAGYGGAVSVALGDVNRDGTWDVIAAATNGHVKVLDGRTGAELRSFLAYTGYTGAVRVAAGDVDGDGYADLITGATLNGHVKVFSGATGAEARSFLAYPGGPGLTDVAAGDVDGDGRADIITGAAINGHVKVFGGATGTLIRSFLAYEGYNGGMFLAAGDVDGDGYADLITGAALNGHVKAFDGRTGVVLPTISVVNPDGAITGIAATDLDNDGRADIAASEPRGTFSVDGGPDGLLSDGSITSGVAIFD</sequence>
<dbReference type="RefSeq" id="WP_320688481.1">
    <property type="nucleotide sequence ID" value="NZ_JAXBLV010000208.1"/>
</dbReference>
<proteinExistence type="predicted"/>
<dbReference type="Pfam" id="PF13517">
    <property type="entry name" value="FG-GAP_3"/>
    <property type="match status" value="2"/>
</dbReference>
<dbReference type="InterPro" id="IPR038081">
    <property type="entry name" value="CalX-like_sf"/>
</dbReference>
<organism evidence="6 7">
    <name type="scientific">Gemmata algarum</name>
    <dbReference type="NCBI Taxonomy" id="2975278"/>
    <lineage>
        <taxon>Bacteria</taxon>
        <taxon>Pseudomonadati</taxon>
        <taxon>Planctomycetota</taxon>
        <taxon>Planctomycetia</taxon>
        <taxon>Gemmatales</taxon>
        <taxon>Gemmataceae</taxon>
        <taxon>Gemmata</taxon>
    </lineage>
</organism>
<dbReference type="InterPro" id="IPR003644">
    <property type="entry name" value="Calx_beta"/>
</dbReference>